<reference evidence="2 3" key="1">
    <citation type="journal article" date="2019" name="Nat. Microbiol.">
        <title>Genomic variation and strain-specific functional adaptation in the human gut microbiome during early life.</title>
        <authorList>
            <person name="Vatanen T."/>
            <person name="Plichta D.R."/>
            <person name="Somani J."/>
            <person name="Munch P.C."/>
            <person name="Arthur T.D."/>
            <person name="Hall A.B."/>
            <person name="Rudolf S."/>
            <person name="Oakeley E.J."/>
            <person name="Ke X."/>
            <person name="Young R.A."/>
            <person name="Haiser H.J."/>
            <person name="Kolde R."/>
            <person name="Yassour M."/>
            <person name="Luopajarvi K."/>
            <person name="Siljander H."/>
            <person name="Virtanen S.M."/>
            <person name="Ilonen J."/>
            <person name="Uibo R."/>
            <person name="Tillmann V."/>
            <person name="Mokurov S."/>
            <person name="Dorshakova N."/>
            <person name="Porter J.A."/>
            <person name="McHardy A.C."/>
            <person name="Lahdesmaki H."/>
            <person name="Vlamakis H."/>
            <person name="Huttenhower C."/>
            <person name="Knip M."/>
            <person name="Xavier R.J."/>
        </authorList>
    </citation>
    <scope>NUCLEOTIDE SEQUENCE [LARGE SCALE GENOMIC DNA]</scope>
    <source>
        <strain evidence="2 3">RJX1052</strain>
    </source>
</reference>
<dbReference type="Proteomes" id="UP000294834">
    <property type="component" value="Unassembled WGS sequence"/>
</dbReference>
<name>A0AAX2R5S0_9BACT</name>
<dbReference type="KEGG" id="bdh:GV66_16305"/>
<feature type="domain" description="DUF551" evidence="1">
    <location>
        <begin position="53"/>
        <end position="115"/>
    </location>
</feature>
<accession>A0AAX2R5S0</accession>
<dbReference type="AlphaFoldDB" id="A0AAX2R5S0"/>
<dbReference type="EMBL" id="SLTX01000001">
    <property type="protein sequence ID" value="TDB08511.1"/>
    <property type="molecule type" value="Genomic_DNA"/>
</dbReference>
<gene>
    <name evidence="2" type="ORF">E1J06_14585</name>
</gene>
<evidence type="ECO:0000313" key="3">
    <source>
        <dbReference type="Proteomes" id="UP000294834"/>
    </source>
</evidence>
<comment type="caution">
    <text evidence="2">The sequence shown here is derived from an EMBL/GenBank/DDBJ whole genome shotgun (WGS) entry which is preliminary data.</text>
</comment>
<dbReference type="InterPro" id="IPR007539">
    <property type="entry name" value="DUF551"/>
</dbReference>
<proteinExistence type="predicted"/>
<evidence type="ECO:0000259" key="1">
    <source>
        <dbReference type="Pfam" id="PF04448"/>
    </source>
</evidence>
<evidence type="ECO:0000313" key="2">
    <source>
        <dbReference type="EMBL" id="TDB08511.1"/>
    </source>
</evidence>
<dbReference type="Pfam" id="PF04448">
    <property type="entry name" value="DUF551"/>
    <property type="match status" value="1"/>
</dbReference>
<protein>
    <submittedName>
        <fullName evidence="2">DUF551 domain-containing protein</fullName>
    </submittedName>
</protein>
<sequence>MKQTVEEAAKEYAELIVKPQEMYLSFEGVYSLKEDLFNSFSAGAEWQAKQSPWISVKERLPEPNKLVLCRMVSNGAIVSGYIVVSSGRSPYVATDGGFEFEDWNDYECDMWMPIPSFDEILEANRDVLERIKEKGD</sequence>
<organism evidence="2 3">
    <name type="scientific">Phocaeicola dorei</name>
    <dbReference type="NCBI Taxonomy" id="357276"/>
    <lineage>
        <taxon>Bacteria</taxon>
        <taxon>Pseudomonadati</taxon>
        <taxon>Bacteroidota</taxon>
        <taxon>Bacteroidia</taxon>
        <taxon>Bacteroidales</taxon>
        <taxon>Bacteroidaceae</taxon>
        <taxon>Phocaeicola</taxon>
    </lineage>
</organism>
<dbReference type="RefSeq" id="WP_038606540.1">
    <property type="nucleotide sequence ID" value="NZ_JAGKHU010000031.1"/>
</dbReference>